<protein>
    <recommendedName>
        <fullName evidence="2">DUF397 domain-containing protein</fullName>
    </recommendedName>
</protein>
<sequence>MRENELAGARWRKSSHSGGGNDCVEVAFVPGGTAVRDSKDPEGGAFVLPASGWQSLLDSLG</sequence>
<organism evidence="3 4">
    <name type="scientific">Amycolatopsis xylanica</name>
    <dbReference type="NCBI Taxonomy" id="589385"/>
    <lineage>
        <taxon>Bacteria</taxon>
        <taxon>Bacillati</taxon>
        <taxon>Actinomycetota</taxon>
        <taxon>Actinomycetes</taxon>
        <taxon>Pseudonocardiales</taxon>
        <taxon>Pseudonocardiaceae</taxon>
        <taxon>Amycolatopsis</taxon>
    </lineage>
</organism>
<dbReference type="OrthoDB" id="3430276at2"/>
<dbReference type="Pfam" id="PF04149">
    <property type="entry name" value="DUF397"/>
    <property type="match status" value="1"/>
</dbReference>
<reference evidence="3 4" key="1">
    <citation type="submission" date="2016-10" db="EMBL/GenBank/DDBJ databases">
        <authorList>
            <person name="de Groot N.N."/>
        </authorList>
    </citation>
    <scope>NUCLEOTIDE SEQUENCE [LARGE SCALE GENOMIC DNA]</scope>
    <source>
        <strain evidence="3 4">CPCC 202699</strain>
    </source>
</reference>
<dbReference type="STRING" id="589385.SAMN05421504_1098"/>
<evidence type="ECO:0000313" key="4">
    <source>
        <dbReference type="Proteomes" id="UP000199515"/>
    </source>
</evidence>
<dbReference type="EMBL" id="FNON01000009">
    <property type="protein sequence ID" value="SDZ06462.1"/>
    <property type="molecule type" value="Genomic_DNA"/>
</dbReference>
<dbReference type="AlphaFoldDB" id="A0A1H3PYV2"/>
<evidence type="ECO:0000256" key="1">
    <source>
        <dbReference type="SAM" id="MobiDB-lite"/>
    </source>
</evidence>
<keyword evidence="4" id="KW-1185">Reference proteome</keyword>
<feature type="domain" description="DUF397" evidence="2">
    <location>
        <begin position="9"/>
        <end position="59"/>
    </location>
</feature>
<dbReference type="RefSeq" id="WP_091296085.1">
    <property type="nucleotide sequence ID" value="NZ_FNON01000009.1"/>
</dbReference>
<feature type="region of interest" description="Disordered" evidence="1">
    <location>
        <begin position="1"/>
        <end position="22"/>
    </location>
</feature>
<evidence type="ECO:0000259" key="2">
    <source>
        <dbReference type="Pfam" id="PF04149"/>
    </source>
</evidence>
<accession>A0A1H3PYV2</accession>
<proteinExistence type="predicted"/>
<dbReference type="Proteomes" id="UP000199515">
    <property type="component" value="Unassembled WGS sequence"/>
</dbReference>
<evidence type="ECO:0000313" key="3">
    <source>
        <dbReference type="EMBL" id="SDZ06462.1"/>
    </source>
</evidence>
<dbReference type="InterPro" id="IPR007278">
    <property type="entry name" value="DUF397"/>
</dbReference>
<gene>
    <name evidence="3" type="ORF">SAMN05421504_1098</name>
</gene>
<name>A0A1H3PYV2_9PSEU</name>